<feature type="compositionally biased region" description="Basic and acidic residues" evidence="1">
    <location>
        <begin position="1"/>
        <end position="10"/>
    </location>
</feature>
<gene>
    <name evidence="2" type="ORF">F443_22949</name>
</gene>
<keyword evidence="3" id="KW-1185">Reference proteome</keyword>
<dbReference type="AlphaFoldDB" id="V9DUE3"/>
<evidence type="ECO:0000313" key="2">
    <source>
        <dbReference type="EMBL" id="ETI29933.1"/>
    </source>
</evidence>
<name>V9DUE3_PHYNI</name>
<evidence type="ECO:0000313" key="3">
    <source>
        <dbReference type="Proteomes" id="UP000018721"/>
    </source>
</evidence>
<dbReference type="EMBL" id="ANIZ01004693">
    <property type="protein sequence ID" value="ETI29933.1"/>
    <property type="molecule type" value="Genomic_DNA"/>
</dbReference>
<sequence length="38" mass="4436">RARADPRQPRPDNGYNKPTILFEFLPPRGWGRAGRKPF</sequence>
<dbReference type="HOGENOM" id="CLU_3338227_0_0_1"/>
<reference evidence="2 3" key="1">
    <citation type="submission" date="2013-11" db="EMBL/GenBank/DDBJ databases">
        <title>The Genome Sequence of Phytophthora parasitica P1569.</title>
        <authorList>
            <consortium name="The Broad Institute Genomics Platform"/>
            <person name="Russ C."/>
            <person name="Tyler B."/>
            <person name="Panabieres F."/>
            <person name="Shan W."/>
            <person name="Tripathy S."/>
            <person name="Grunwald N."/>
            <person name="Machado M."/>
            <person name="Johnson C.S."/>
            <person name="Arredondo F."/>
            <person name="Hong C."/>
            <person name="Coffey M."/>
            <person name="Young S.K."/>
            <person name="Zeng Q."/>
            <person name="Gargeya S."/>
            <person name="Fitzgerald M."/>
            <person name="Abouelleil A."/>
            <person name="Alvarado L."/>
            <person name="Chapman S.B."/>
            <person name="Gainer-Dewar J."/>
            <person name="Goldberg J."/>
            <person name="Griggs A."/>
            <person name="Gujja S."/>
            <person name="Hansen M."/>
            <person name="Howarth C."/>
            <person name="Imamovic A."/>
            <person name="Ireland A."/>
            <person name="Larimer J."/>
            <person name="McCowan C."/>
            <person name="Murphy C."/>
            <person name="Pearson M."/>
            <person name="Poon T.W."/>
            <person name="Priest M."/>
            <person name="Roberts A."/>
            <person name="Saif S."/>
            <person name="Shea T."/>
            <person name="Sykes S."/>
            <person name="Wortman J."/>
            <person name="Nusbaum C."/>
            <person name="Birren B."/>
        </authorList>
    </citation>
    <scope>NUCLEOTIDE SEQUENCE [LARGE SCALE GENOMIC DNA]</scope>
    <source>
        <strain evidence="2 3">P1569</strain>
    </source>
</reference>
<comment type="caution">
    <text evidence="2">The sequence shown here is derived from an EMBL/GenBank/DDBJ whole genome shotgun (WGS) entry which is preliminary data.</text>
</comment>
<proteinExistence type="predicted"/>
<accession>V9DUE3</accession>
<feature type="non-terminal residue" evidence="2">
    <location>
        <position position="1"/>
    </location>
</feature>
<evidence type="ECO:0000256" key="1">
    <source>
        <dbReference type="SAM" id="MobiDB-lite"/>
    </source>
</evidence>
<dbReference type="Proteomes" id="UP000018721">
    <property type="component" value="Unassembled WGS sequence"/>
</dbReference>
<protein>
    <submittedName>
        <fullName evidence="2">Uncharacterized protein</fullName>
    </submittedName>
</protein>
<organism evidence="2 3">
    <name type="scientific">Phytophthora nicotianae P1569</name>
    <dbReference type="NCBI Taxonomy" id="1317065"/>
    <lineage>
        <taxon>Eukaryota</taxon>
        <taxon>Sar</taxon>
        <taxon>Stramenopiles</taxon>
        <taxon>Oomycota</taxon>
        <taxon>Peronosporomycetes</taxon>
        <taxon>Peronosporales</taxon>
        <taxon>Peronosporaceae</taxon>
        <taxon>Phytophthora</taxon>
    </lineage>
</organism>
<feature type="region of interest" description="Disordered" evidence="1">
    <location>
        <begin position="1"/>
        <end position="21"/>
    </location>
</feature>